<dbReference type="EMBL" id="CAMAPF010000224">
    <property type="protein sequence ID" value="CAH9114479.1"/>
    <property type="molecule type" value="Genomic_DNA"/>
</dbReference>
<dbReference type="Proteomes" id="UP001152523">
    <property type="component" value="Unassembled WGS sequence"/>
</dbReference>
<feature type="transmembrane region" description="Helical" evidence="1">
    <location>
        <begin position="90"/>
        <end position="118"/>
    </location>
</feature>
<gene>
    <name evidence="2" type="ORF">CEPIT_LOCUS20750</name>
    <name evidence="3" type="ORF">CEPIT_LOCUS43674</name>
</gene>
<keyword evidence="1" id="KW-0472">Membrane</keyword>
<dbReference type="EMBL" id="CAMAPF010001127">
    <property type="protein sequence ID" value="CAH9147350.1"/>
    <property type="molecule type" value="Genomic_DNA"/>
</dbReference>
<proteinExistence type="predicted"/>
<evidence type="ECO:0000256" key="1">
    <source>
        <dbReference type="SAM" id="Phobius"/>
    </source>
</evidence>
<comment type="caution">
    <text evidence="3">The sequence shown here is derived from an EMBL/GenBank/DDBJ whole genome shotgun (WGS) entry which is preliminary data.</text>
</comment>
<sequence length="119" mass="13521">MNFPGVEILFYHTTAVCPPPEPPPCEEAVWGKLLFSYYFSFRSTYFYFNSSRDGWSILIFEELLIGSTSFSIVLGFFLPVLCLASQVALYGWLTLTLFLGLTIISVIAVWILSCMFALY</sequence>
<dbReference type="AlphaFoldDB" id="A0AAV0GHC1"/>
<reference evidence="3" key="1">
    <citation type="submission" date="2022-07" db="EMBL/GenBank/DDBJ databases">
        <authorList>
            <person name="Macas J."/>
            <person name="Novak P."/>
            <person name="Neumann P."/>
        </authorList>
    </citation>
    <scope>NUCLEOTIDE SEQUENCE</scope>
</reference>
<evidence type="ECO:0000313" key="2">
    <source>
        <dbReference type="EMBL" id="CAH9114479.1"/>
    </source>
</evidence>
<feature type="transmembrane region" description="Helical" evidence="1">
    <location>
        <begin position="55"/>
        <end position="78"/>
    </location>
</feature>
<accession>A0AAV0GHC1</accession>
<keyword evidence="1" id="KW-0812">Transmembrane</keyword>
<evidence type="ECO:0008006" key="5">
    <source>
        <dbReference type="Google" id="ProtNLM"/>
    </source>
</evidence>
<name>A0AAV0GHC1_9ASTE</name>
<evidence type="ECO:0000313" key="3">
    <source>
        <dbReference type="EMBL" id="CAH9147350.1"/>
    </source>
</evidence>
<keyword evidence="1" id="KW-1133">Transmembrane helix</keyword>
<keyword evidence="4" id="KW-1185">Reference proteome</keyword>
<evidence type="ECO:0000313" key="4">
    <source>
        <dbReference type="Proteomes" id="UP001152523"/>
    </source>
</evidence>
<protein>
    <recommendedName>
        <fullName evidence="5">NADH dehydrogenase subunit 3</fullName>
    </recommendedName>
</protein>
<organism evidence="3 4">
    <name type="scientific">Cuscuta epithymum</name>
    <dbReference type="NCBI Taxonomy" id="186058"/>
    <lineage>
        <taxon>Eukaryota</taxon>
        <taxon>Viridiplantae</taxon>
        <taxon>Streptophyta</taxon>
        <taxon>Embryophyta</taxon>
        <taxon>Tracheophyta</taxon>
        <taxon>Spermatophyta</taxon>
        <taxon>Magnoliopsida</taxon>
        <taxon>eudicotyledons</taxon>
        <taxon>Gunneridae</taxon>
        <taxon>Pentapetalae</taxon>
        <taxon>asterids</taxon>
        <taxon>lamiids</taxon>
        <taxon>Solanales</taxon>
        <taxon>Convolvulaceae</taxon>
        <taxon>Cuscuteae</taxon>
        <taxon>Cuscuta</taxon>
        <taxon>Cuscuta subgen. Cuscuta</taxon>
    </lineage>
</organism>